<reference evidence="2 3" key="1">
    <citation type="journal article" date="2018" name="Front. Microbiol.">
        <title>Pseudomonas rhizophila S211, a New Plant Growth-Promoting Rhizobacterium with Potential in Pesticide-Bioremediation.</title>
        <authorList>
            <person name="Hassen W."/>
            <person name="Neifar M."/>
            <person name="Cherif H."/>
            <person name="Najjari A."/>
            <person name="Chouchane H."/>
            <person name="Driouich R.C."/>
            <person name="Salah A."/>
            <person name="Naili F."/>
            <person name="Mosbah A."/>
            <person name="Souissi Y."/>
            <person name="Raddadi N."/>
            <person name="Ouzari H.I."/>
            <person name="Fava F."/>
            <person name="Cherif A."/>
        </authorList>
    </citation>
    <scope>NUCLEOTIDE SEQUENCE [LARGE SCALE GENOMIC DNA]</scope>
    <source>
        <strain evidence="2 3">S211</strain>
    </source>
</reference>
<evidence type="ECO:0000259" key="1">
    <source>
        <dbReference type="Pfam" id="PF25670"/>
    </source>
</evidence>
<accession>A0ABM6UMK3</accession>
<proteinExistence type="predicted"/>
<sequence length="255" mass="26777">MLVGAFGLGASFTTGIPATSDINGTPISQTGIYRYTSSTVGRPTFSNFGSLLNLALANDANGNYGTQLAIDYAADKIGFRRITGASGWSTWNEIYHTANTTRGSGGALSAASPIVRVASVSGSLRGDLLEQTFEAAGDWGVANDEARGVNVQRISIGEYRITGALGLALEGWRTQDPCSPDGGRTLGMSVSEEATDGTVTIKLFKQRWTLSDDGEMIPGPGAPMDVPLNSWIDVRLNMPAAEQPPMPESLVAEAI</sequence>
<feature type="domain" description="Phage tail protein C-terminal" evidence="1">
    <location>
        <begin position="99"/>
        <end position="240"/>
    </location>
</feature>
<organism evidence="2 3">
    <name type="scientific">Pseudomonas rhizophila</name>
    <dbReference type="NCBI Taxonomy" id="2045200"/>
    <lineage>
        <taxon>Bacteria</taxon>
        <taxon>Pseudomonadati</taxon>
        <taxon>Pseudomonadota</taxon>
        <taxon>Gammaproteobacteria</taxon>
        <taxon>Pseudomonadales</taxon>
        <taxon>Pseudomonadaceae</taxon>
        <taxon>Pseudomonas</taxon>
    </lineage>
</organism>
<keyword evidence="3" id="KW-1185">Reference proteome</keyword>
<dbReference type="Proteomes" id="UP000241936">
    <property type="component" value="Chromosome"/>
</dbReference>
<evidence type="ECO:0000313" key="3">
    <source>
        <dbReference type="Proteomes" id="UP000241936"/>
    </source>
</evidence>
<dbReference type="InterPro" id="IPR058008">
    <property type="entry name" value="Gp26_C"/>
</dbReference>
<dbReference type="Pfam" id="PF25670">
    <property type="entry name" value="Phage_tail_C_2"/>
    <property type="match status" value="1"/>
</dbReference>
<dbReference type="EMBL" id="CP024081">
    <property type="protein sequence ID" value="AVU78785.1"/>
    <property type="molecule type" value="Genomic_DNA"/>
</dbReference>
<protein>
    <recommendedName>
        <fullName evidence="1">Phage tail protein C-terminal domain-containing protein</fullName>
    </recommendedName>
</protein>
<dbReference type="CDD" id="cd19958">
    <property type="entry name" value="pyocin_knob"/>
    <property type="match status" value="1"/>
</dbReference>
<evidence type="ECO:0000313" key="2">
    <source>
        <dbReference type="EMBL" id="AVU78785.1"/>
    </source>
</evidence>
<gene>
    <name evidence="2" type="ORF">CRX69_18280</name>
</gene>
<name>A0ABM6UMK3_9PSED</name>